<protein>
    <submittedName>
        <fullName evidence="1">Uncharacterized protein</fullName>
    </submittedName>
</protein>
<accession>A0ACC3S9T6</accession>
<gene>
    <name evidence="1" type="ORF">M8818_005261</name>
</gene>
<sequence length="376" mass="39947">MGHSFKSHTEKNQTPPKTQTPPQTKIRAQSRPRRKLPVAVLVTISLHFLLWASLYIVGSTLYLILTAAIPTSLLAPEAILAGVVSVYLCRGKIRPPSLLSARPSLASIRSARTLSSLPPPQSPLPPLPAYFPSRVPKPLSNPRVRPRTSAASLGGWNGHGGDSATRAVHPPRSTVRLVPASRSVSASAVATATATAITMTTAVDTATTGTSGGKGRWTWHWTKLRDGRKSYRTASGMTQGQGQGRGQCYAPLTAQNLEAWKSMSSVASANTLGSRYSRSISGDGKEVEVRSQSRSAGEAESVPELCGGGDGLLRPGLESRSASSESTDSAASGGTVRRSPLGVMRRMEEPEVLVWHGCEEVEVKPLCVRKVRSTLS</sequence>
<evidence type="ECO:0000313" key="2">
    <source>
        <dbReference type="Proteomes" id="UP001320706"/>
    </source>
</evidence>
<comment type="caution">
    <text evidence="1">The sequence shown here is derived from an EMBL/GenBank/DDBJ whole genome shotgun (WGS) entry which is preliminary data.</text>
</comment>
<keyword evidence="2" id="KW-1185">Reference proteome</keyword>
<reference evidence="1" key="1">
    <citation type="submission" date="2024-02" db="EMBL/GenBank/DDBJ databases">
        <title>Metagenome Assembled Genome of Zalaria obscura JY119.</title>
        <authorList>
            <person name="Vighnesh L."/>
            <person name="Jagadeeshwari U."/>
            <person name="Venkata Ramana C."/>
            <person name="Sasikala C."/>
        </authorList>
    </citation>
    <scope>NUCLEOTIDE SEQUENCE</scope>
    <source>
        <strain evidence="1">JY119</strain>
    </source>
</reference>
<organism evidence="1 2">
    <name type="scientific">Zalaria obscura</name>
    <dbReference type="NCBI Taxonomy" id="2024903"/>
    <lineage>
        <taxon>Eukaryota</taxon>
        <taxon>Fungi</taxon>
        <taxon>Dikarya</taxon>
        <taxon>Ascomycota</taxon>
        <taxon>Pezizomycotina</taxon>
        <taxon>Dothideomycetes</taxon>
        <taxon>Dothideomycetidae</taxon>
        <taxon>Dothideales</taxon>
        <taxon>Zalariaceae</taxon>
        <taxon>Zalaria</taxon>
    </lineage>
</organism>
<proteinExistence type="predicted"/>
<dbReference type="Proteomes" id="UP001320706">
    <property type="component" value="Unassembled WGS sequence"/>
</dbReference>
<dbReference type="EMBL" id="JAMKPW020000030">
    <property type="protein sequence ID" value="KAK8203370.1"/>
    <property type="molecule type" value="Genomic_DNA"/>
</dbReference>
<name>A0ACC3S9T6_9PEZI</name>
<evidence type="ECO:0000313" key="1">
    <source>
        <dbReference type="EMBL" id="KAK8203370.1"/>
    </source>
</evidence>